<dbReference type="InterPro" id="IPR000182">
    <property type="entry name" value="GNAT_dom"/>
</dbReference>
<dbReference type="Proteomes" id="UP000243297">
    <property type="component" value="Unassembled WGS sequence"/>
</dbReference>
<dbReference type="SUPFAM" id="SSF55729">
    <property type="entry name" value="Acyl-CoA N-acyltransferases (Nat)"/>
    <property type="match status" value="1"/>
</dbReference>
<evidence type="ECO:0000259" key="2">
    <source>
        <dbReference type="PROSITE" id="PS51186"/>
    </source>
</evidence>
<dbReference type="GO" id="GO:0046677">
    <property type="term" value="P:response to antibiotic"/>
    <property type="evidence" value="ECO:0007669"/>
    <property type="project" value="UniProtKB-KW"/>
</dbReference>
<keyword evidence="1" id="KW-0046">Antibiotic resistance</keyword>
<dbReference type="AlphaFoldDB" id="A0A1T4N504"/>
<dbReference type="Pfam" id="PF13523">
    <property type="entry name" value="Acetyltransf_8"/>
    <property type="match status" value="1"/>
</dbReference>
<dbReference type="Gene3D" id="3.40.630.30">
    <property type="match status" value="1"/>
</dbReference>
<dbReference type="EMBL" id="FUWY01000004">
    <property type="protein sequence ID" value="SJZ74181.1"/>
    <property type="molecule type" value="Genomic_DNA"/>
</dbReference>
<dbReference type="GO" id="GO:0016410">
    <property type="term" value="F:N-acyltransferase activity"/>
    <property type="evidence" value="ECO:0007669"/>
    <property type="project" value="TreeGrafter"/>
</dbReference>
<evidence type="ECO:0000313" key="4">
    <source>
        <dbReference type="Proteomes" id="UP000243297"/>
    </source>
</evidence>
<evidence type="ECO:0000313" key="3">
    <source>
        <dbReference type="EMBL" id="SJZ74181.1"/>
    </source>
</evidence>
<accession>A0A1T4N504</accession>
<dbReference type="OrthoDB" id="9795206at2"/>
<keyword evidence="3" id="KW-0808">Transferase</keyword>
<dbReference type="PANTHER" id="PTHR31438">
    <property type="entry name" value="LYSINE N-ACYLTRANSFERASE C17G9.06C-RELATED"/>
    <property type="match status" value="1"/>
</dbReference>
<dbReference type="STRING" id="118967.SAMN02745191_1482"/>
<feature type="domain" description="N-acetyltransferase" evidence="2">
    <location>
        <begin position="2"/>
        <end position="156"/>
    </location>
</feature>
<dbReference type="PANTHER" id="PTHR31438:SF1">
    <property type="entry name" value="LYSINE N-ACYLTRANSFERASE C17G9.06C-RELATED"/>
    <property type="match status" value="1"/>
</dbReference>
<name>A0A1T4N504_9FIRM</name>
<keyword evidence="4" id="KW-1185">Reference proteome</keyword>
<organism evidence="3 4">
    <name type="scientific">Anaerorhabdus furcosa</name>
    <dbReference type="NCBI Taxonomy" id="118967"/>
    <lineage>
        <taxon>Bacteria</taxon>
        <taxon>Bacillati</taxon>
        <taxon>Bacillota</taxon>
        <taxon>Erysipelotrichia</taxon>
        <taxon>Erysipelotrichales</taxon>
        <taxon>Erysipelotrichaceae</taxon>
        <taxon>Anaerorhabdus</taxon>
    </lineage>
</organism>
<dbReference type="PROSITE" id="PS51186">
    <property type="entry name" value="GNAT"/>
    <property type="match status" value="1"/>
</dbReference>
<gene>
    <name evidence="3" type="ORF">SAMN02745191_1482</name>
</gene>
<dbReference type="RefSeq" id="WP_078711884.1">
    <property type="nucleotide sequence ID" value="NZ_FUWY01000004.1"/>
</dbReference>
<evidence type="ECO:0000256" key="1">
    <source>
        <dbReference type="ARBA" id="ARBA00023251"/>
    </source>
</evidence>
<proteinExistence type="predicted"/>
<protein>
    <submittedName>
        <fullName evidence="3">Protein N-acetyltransferase, RimJ/RimL family</fullName>
    </submittedName>
</protein>
<dbReference type="InterPro" id="IPR016181">
    <property type="entry name" value="Acyl_CoA_acyltransferase"/>
</dbReference>
<reference evidence="4" key="1">
    <citation type="submission" date="2017-02" db="EMBL/GenBank/DDBJ databases">
        <authorList>
            <person name="Varghese N."/>
            <person name="Submissions S."/>
        </authorList>
    </citation>
    <scope>NUCLEOTIDE SEQUENCE [LARGE SCALE GENOMIC DNA]</scope>
    <source>
        <strain evidence="4">ATCC 25662</strain>
    </source>
</reference>
<sequence length="156" mass="18444">MIKYIKLEDKDINLFKKWLKEPHVAAWYEDPEDWIEEVEKRNGKYNWLHHFIVEVDDVPIGFCQYYELKNSGETWHGDTSLEGTYSLDYLIGETQFLSKGYGKQIIQGLTKMIESLPNAQRVLALPNLKNLPSCKTFESCGYLFDDKNELYQFEFK</sequence>